<dbReference type="InterPro" id="IPR029058">
    <property type="entry name" value="AB_hydrolase_fold"/>
</dbReference>
<feature type="domain" description="Dienelactone hydrolase" evidence="1">
    <location>
        <begin position="17"/>
        <end position="237"/>
    </location>
</feature>
<dbReference type="Pfam" id="PF01738">
    <property type="entry name" value="DLH"/>
    <property type="match status" value="1"/>
</dbReference>
<dbReference type="GO" id="GO:0016787">
    <property type="term" value="F:hydrolase activity"/>
    <property type="evidence" value="ECO:0007669"/>
    <property type="project" value="UniProtKB-KW"/>
</dbReference>
<keyword evidence="3" id="KW-1185">Reference proteome</keyword>
<dbReference type="PANTHER" id="PTHR22946:SF0">
    <property type="entry name" value="DIENELACTONE HYDROLASE DOMAIN-CONTAINING PROTEIN"/>
    <property type="match status" value="1"/>
</dbReference>
<dbReference type="EC" id="3.1.-.-" evidence="2"/>
<evidence type="ECO:0000313" key="2">
    <source>
        <dbReference type="EMBL" id="MFC6034027.1"/>
    </source>
</evidence>
<evidence type="ECO:0000259" key="1">
    <source>
        <dbReference type="Pfam" id="PF01738"/>
    </source>
</evidence>
<dbReference type="RefSeq" id="WP_379880679.1">
    <property type="nucleotide sequence ID" value="NZ_JBHPON010000001.1"/>
</dbReference>
<organism evidence="2 3">
    <name type="scientific">Hyphococcus aureus</name>
    <dbReference type="NCBI Taxonomy" id="2666033"/>
    <lineage>
        <taxon>Bacteria</taxon>
        <taxon>Pseudomonadati</taxon>
        <taxon>Pseudomonadota</taxon>
        <taxon>Alphaproteobacteria</taxon>
        <taxon>Parvularculales</taxon>
        <taxon>Parvularculaceae</taxon>
        <taxon>Hyphococcus</taxon>
    </lineage>
</organism>
<dbReference type="InterPro" id="IPR002925">
    <property type="entry name" value="Dienelactn_hydro"/>
</dbReference>
<evidence type="ECO:0000313" key="3">
    <source>
        <dbReference type="Proteomes" id="UP001596116"/>
    </source>
</evidence>
<dbReference type="PANTHER" id="PTHR22946">
    <property type="entry name" value="DIENELACTONE HYDROLASE DOMAIN-CONTAINING PROTEIN-RELATED"/>
    <property type="match status" value="1"/>
</dbReference>
<keyword evidence="2" id="KW-0378">Hydrolase</keyword>
<reference evidence="2 3" key="1">
    <citation type="submission" date="2024-09" db="EMBL/GenBank/DDBJ databases">
        <authorList>
            <person name="Zhang Z.-H."/>
        </authorList>
    </citation>
    <scope>NUCLEOTIDE SEQUENCE [LARGE SCALE GENOMIC DNA]</scope>
    <source>
        <strain evidence="2 3">HHTR114</strain>
    </source>
</reference>
<dbReference type="Gene3D" id="3.40.50.1820">
    <property type="entry name" value="alpha/beta hydrolase"/>
    <property type="match status" value="1"/>
</dbReference>
<protein>
    <submittedName>
        <fullName evidence="2">Dienelactone hydrolase family protein</fullName>
        <ecNumber evidence="2">3.1.-.-</ecNumber>
    </submittedName>
</protein>
<dbReference type="Proteomes" id="UP001596116">
    <property type="component" value="Unassembled WGS sequence"/>
</dbReference>
<dbReference type="EMBL" id="JBHPON010000001">
    <property type="protein sequence ID" value="MFC6034027.1"/>
    <property type="molecule type" value="Genomic_DNA"/>
</dbReference>
<name>A0ABW1KVG7_9PROT</name>
<proteinExistence type="predicted"/>
<dbReference type="SUPFAM" id="SSF53474">
    <property type="entry name" value="alpha/beta-Hydrolases"/>
    <property type="match status" value="1"/>
</dbReference>
<dbReference type="InterPro" id="IPR050261">
    <property type="entry name" value="FrsA_esterase"/>
</dbReference>
<comment type="caution">
    <text evidence="2">The sequence shown here is derived from an EMBL/GenBank/DDBJ whole genome shotgun (WGS) entry which is preliminary data.</text>
</comment>
<sequence>MAAQTRSFDYTIDGETFEAFLAAPANALDGAPKPGVLICHAWAGRSPFENQKAEALAKLGYTGVAIDLFGKGVLGETKEECQTLIKPFTENRPMLQERLKATIDMVKDQPEVDGAKIAAIGFCFGGLCVLDIARSNADAAGVVSFHGLLHAPGNTAANINPKVLALHGWDDPMATPDNVKAFGEEMTKAKADWQLHAYGGTMHAFTNPKANDADFGTVYDADADRRSWQAMTNFLAELFG</sequence>
<gene>
    <name evidence="2" type="ORF">ACFMB1_00650</name>
</gene>
<accession>A0ABW1KVG7</accession>